<evidence type="ECO:0000313" key="3">
    <source>
        <dbReference type="EMBL" id="KAK3339074.1"/>
    </source>
</evidence>
<dbReference type="EMBL" id="JAUEPP010000007">
    <property type="protein sequence ID" value="KAK3339074.1"/>
    <property type="molecule type" value="Genomic_DNA"/>
</dbReference>
<organism evidence="3 4">
    <name type="scientific">Neurospora tetraspora</name>
    <dbReference type="NCBI Taxonomy" id="94610"/>
    <lineage>
        <taxon>Eukaryota</taxon>
        <taxon>Fungi</taxon>
        <taxon>Dikarya</taxon>
        <taxon>Ascomycota</taxon>
        <taxon>Pezizomycotina</taxon>
        <taxon>Sordariomycetes</taxon>
        <taxon>Sordariomycetidae</taxon>
        <taxon>Sordariales</taxon>
        <taxon>Sordariaceae</taxon>
        <taxon>Neurospora</taxon>
    </lineage>
</organism>
<feature type="region of interest" description="Disordered" evidence="1">
    <location>
        <begin position="79"/>
        <end position="110"/>
    </location>
</feature>
<protein>
    <recommendedName>
        <fullName evidence="2">RNA ligase domain-containing protein</fullName>
    </recommendedName>
</protein>
<feature type="region of interest" description="Disordered" evidence="1">
    <location>
        <begin position="650"/>
        <end position="690"/>
    </location>
</feature>
<feature type="compositionally biased region" description="Low complexity" evidence="1">
    <location>
        <begin position="655"/>
        <end position="684"/>
    </location>
</feature>
<evidence type="ECO:0000256" key="1">
    <source>
        <dbReference type="SAM" id="MobiDB-lite"/>
    </source>
</evidence>
<proteinExistence type="predicted"/>
<dbReference type="SUPFAM" id="SSF56091">
    <property type="entry name" value="DNA ligase/mRNA capping enzyme, catalytic domain"/>
    <property type="match status" value="1"/>
</dbReference>
<dbReference type="GeneID" id="87862245"/>
<name>A0AAE0J8M9_9PEZI</name>
<dbReference type="AlphaFoldDB" id="A0AAE0J8M9"/>
<reference evidence="3" key="2">
    <citation type="submission" date="2023-06" db="EMBL/GenBank/DDBJ databases">
        <authorList>
            <consortium name="Lawrence Berkeley National Laboratory"/>
            <person name="Haridas S."/>
            <person name="Hensen N."/>
            <person name="Bonometti L."/>
            <person name="Westerberg I."/>
            <person name="Brannstrom I.O."/>
            <person name="Guillou S."/>
            <person name="Cros-Aarteil S."/>
            <person name="Calhoun S."/>
            <person name="Kuo A."/>
            <person name="Mondo S."/>
            <person name="Pangilinan J."/>
            <person name="Riley R."/>
            <person name="Labutti K."/>
            <person name="Andreopoulos B."/>
            <person name="Lipzen A."/>
            <person name="Chen C."/>
            <person name="Yanf M."/>
            <person name="Daum C."/>
            <person name="Ng V."/>
            <person name="Clum A."/>
            <person name="Steindorff A."/>
            <person name="Ohm R."/>
            <person name="Martin F."/>
            <person name="Silar P."/>
            <person name="Natvig D."/>
            <person name="Lalanne C."/>
            <person name="Gautier V."/>
            <person name="Ament-Velasquez S.L."/>
            <person name="Kruys A."/>
            <person name="Hutchinson M.I."/>
            <person name="Powell A.J."/>
            <person name="Barry K."/>
            <person name="Miller A.N."/>
            <person name="Grigoriev I.V."/>
            <person name="Debuchy R."/>
            <person name="Gladieux P."/>
            <person name="Thoren M.H."/>
            <person name="Johannesson H."/>
        </authorList>
    </citation>
    <scope>NUCLEOTIDE SEQUENCE</scope>
    <source>
        <strain evidence="3">CBS 560.94</strain>
    </source>
</reference>
<keyword evidence="4" id="KW-1185">Reference proteome</keyword>
<dbReference type="InterPro" id="IPR021122">
    <property type="entry name" value="RNA_ligase_dom_REL/Rnl2"/>
</dbReference>
<sequence>MPSTVLPAAFFAASHAFLSEIIKESGNTVALPLPTTPKIVESSNTPGRLPTPPSTPVITPILDDNSEVKIVRIGITKKDKKGKGKASTAAEKDNQGPPTPEPEPASPSSHVRKLVTVRQISAVDSAHRYHIKLTIDGWTVGFKRPSKIDFKAGDRYIFLEPDTLLPADHPRFGKLFAQVGNPITYNGRKWFRVGTRSIGNPRVPRWHFVSQGHVFPLSYFPDIHNDVMLKTRLARFGREQSEQQEDGTEEDELVDYSVMLGAIKWDPHGISPSKNSGGKSGNTPAPSVKIPSWIRKTDIERVQSCPNLFVEPKYKKIVYQESVKIDGASMTCYFVPHGSKYFNSLHKPHPGPESAAMSILETGRFGVCSKNVDLPFSVDCPYWTAAIKNNIGALLEDLHKNGLALHRGALAIQGELVGPTVSGNHYRLPSTSAPSFTVFSVWNIDTQTRWGPRSVQKFCATHGLSHVEVLGYHKLTDIASSHGELIARANARQGEGLVFKSCAGDGRWFKVLSDRWITERGDEVDAKAADTAVDETRRDVDLEPEMMTSGTEVKNEAEKQAETEEAAACKEIHPSTYDDVHGYLNAAVTWLGQPMTHKEAIGEIGRIILTEMALHNNNIEASMKDLAEVVAEELKFVETDKSVADQKVDTKEDAPTNITPTIPDTPNSPVSPNTLTTTNAPTTPHESNPAMEPVIVSDAVTGTMQQNVIGNPTPPASEHNDEQNPFAGVNWDDYIVVKRGGNMVCMRRDEYVPRSPPSLYPSAEEVARRREMARLSRRRRYIL</sequence>
<dbReference type="RefSeq" id="XP_062678434.1">
    <property type="nucleotide sequence ID" value="XM_062825091.1"/>
</dbReference>
<feature type="region of interest" description="Disordered" evidence="1">
    <location>
        <begin position="268"/>
        <end position="287"/>
    </location>
</feature>
<reference evidence="3" key="1">
    <citation type="journal article" date="2023" name="Mol. Phylogenet. Evol.">
        <title>Genome-scale phylogeny and comparative genomics of the fungal order Sordariales.</title>
        <authorList>
            <person name="Hensen N."/>
            <person name="Bonometti L."/>
            <person name="Westerberg I."/>
            <person name="Brannstrom I.O."/>
            <person name="Guillou S."/>
            <person name="Cros-Aarteil S."/>
            <person name="Calhoun S."/>
            <person name="Haridas S."/>
            <person name="Kuo A."/>
            <person name="Mondo S."/>
            <person name="Pangilinan J."/>
            <person name="Riley R."/>
            <person name="LaButti K."/>
            <person name="Andreopoulos B."/>
            <person name="Lipzen A."/>
            <person name="Chen C."/>
            <person name="Yan M."/>
            <person name="Daum C."/>
            <person name="Ng V."/>
            <person name="Clum A."/>
            <person name="Steindorff A."/>
            <person name="Ohm R.A."/>
            <person name="Martin F."/>
            <person name="Silar P."/>
            <person name="Natvig D.O."/>
            <person name="Lalanne C."/>
            <person name="Gautier V."/>
            <person name="Ament-Velasquez S.L."/>
            <person name="Kruys A."/>
            <person name="Hutchinson M.I."/>
            <person name="Powell A.J."/>
            <person name="Barry K."/>
            <person name="Miller A.N."/>
            <person name="Grigoriev I.V."/>
            <person name="Debuchy R."/>
            <person name="Gladieux P."/>
            <person name="Hiltunen Thoren M."/>
            <person name="Johannesson H."/>
        </authorList>
    </citation>
    <scope>NUCLEOTIDE SEQUENCE</scope>
    <source>
        <strain evidence="3">CBS 560.94</strain>
    </source>
</reference>
<dbReference type="Gene3D" id="3.30.470.30">
    <property type="entry name" value="DNA ligase/mRNA capping enzyme"/>
    <property type="match status" value="1"/>
</dbReference>
<comment type="caution">
    <text evidence="3">The sequence shown here is derived from an EMBL/GenBank/DDBJ whole genome shotgun (WGS) entry which is preliminary data.</text>
</comment>
<evidence type="ECO:0000259" key="2">
    <source>
        <dbReference type="Pfam" id="PF09414"/>
    </source>
</evidence>
<dbReference type="Pfam" id="PF09414">
    <property type="entry name" value="RNA_ligase"/>
    <property type="match status" value="1"/>
</dbReference>
<dbReference type="Proteomes" id="UP001278500">
    <property type="component" value="Unassembled WGS sequence"/>
</dbReference>
<feature type="domain" description="RNA ligase" evidence="2">
    <location>
        <begin position="319"/>
        <end position="511"/>
    </location>
</feature>
<gene>
    <name evidence="3" type="ORF">B0H65DRAFT_433779</name>
</gene>
<accession>A0AAE0J8M9</accession>
<evidence type="ECO:0000313" key="4">
    <source>
        <dbReference type="Proteomes" id="UP001278500"/>
    </source>
</evidence>